<dbReference type="eggNOG" id="KOG1192">
    <property type="taxonomic scope" value="Eukaryota"/>
</dbReference>
<dbReference type="EnsemblProtists" id="PYU1_T010440">
    <property type="protein sequence ID" value="PYU1_T010440"/>
    <property type="gene ID" value="PYU1_G010418"/>
</dbReference>
<dbReference type="EMBL" id="GL376602">
    <property type="status" value="NOT_ANNOTATED_CDS"/>
    <property type="molecule type" value="Genomic_DNA"/>
</dbReference>
<protein>
    <recommendedName>
        <fullName evidence="3">Glycosyltransferase family 28 N-terminal domain-containing protein</fullName>
    </recommendedName>
</protein>
<dbReference type="SUPFAM" id="SSF53756">
    <property type="entry name" value="UDP-Glycosyltransferase/glycogen phosphorylase"/>
    <property type="match status" value="1"/>
</dbReference>
<accession>K3WZP1</accession>
<dbReference type="Gene3D" id="3.40.50.2000">
    <property type="entry name" value="Glycogen Phosphorylase B"/>
    <property type="match status" value="1"/>
</dbReference>
<organism evidence="1 2">
    <name type="scientific">Globisporangium ultimum (strain ATCC 200006 / CBS 805.95 / DAOM BR144)</name>
    <name type="common">Pythium ultimum</name>
    <dbReference type="NCBI Taxonomy" id="431595"/>
    <lineage>
        <taxon>Eukaryota</taxon>
        <taxon>Sar</taxon>
        <taxon>Stramenopiles</taxon>
        <taxon>Oomycota</taxon>
        <taxon>Peronosporomycetes</taxon>
        <taxon>Pythiales</taxon>
        <taxon>Pythiaceae</taxon>
        <taxon>Globisporangium</taxon>
    </lineage>
</organism>
<evidence type="ECO:0000313" key="1">
    <source>
        <dbReference type="EnsemblProtists" id="PYU1_T010440"/>
    </source>
</evidence>
<reference evidence="2" key="2">
    <citation type="submission" date="2010-04" db="EMBL/GenBank/DDBJ databases">
        <authorList>
            <person name="Buell R."/>
            <person name="Hamilton J."/>
            <person name="Hostetler J."/>
        </authorList>
    </citation>
    <scope>NUCLEOTIDE SEQUENCE [LARGE SCALE GENOMIC DNA]</scope>
    <source>
        <strain evidence="2">DAOM:BR144</strain>
    </source>
</reference>
<name>K3WZP1_GLOUD</name>
<evidence type="ECO:0000313" key="2">
    <source>
        <dbReference type="Proteomes" id="UP000019132"/>
    </source>
</evidence>
<evidence type="ECO:0008006" key="3">
    <source>
        <dbReference type="Google" id="ProtNLM"/>
    </source>
</evidence>
<proteinExistence type="predicted"/>
<keyword evidence="2" id="KW-1185">Reference proteome</keyword>
<dbReference type="PANTHER" id="PTHR48050">
    <property type="entry name" value="STEROL 3-BETA-GLUCOSYLTRANSFERASE"/>
    <property type="match status" value="1"/>
</dbReference>
<dbReference type="HOGENOM" id="CLU_1478823_0_0_1"/>
<reference evidence="1" key="3">
    <citation type="submission" date="2015-02" db="UniProtKB">
        <authorList>
            <consortium name="EnsemblProtists"/>
        </authorList>
    </citation>
    <scope>IDENTIFICATION</scope>
    <source>
        <strain evidence="1">DAOM BR144</strain>
    </source>
</reference>
<dbReference type="Proteomes" id="UP000019132">
    <property type="component" value="Unassembled WGS sequence"/>
</dbReference>
<dbReference type="PANTHER" id="PTHR48050:SF13">
    <property type="entry name" value="STEROL 3-BETA-GLUCOSYLTRANSFERASE UGT80A2"/>
    <property type="match status" value="1"/>
</dbReference>
<dbReference type="AlphaFoldDB" id="K3WZP1"/>
<dbReference type="STRING" id="431595.K3WZP1"/>
<dbReference type="VEuPathDB" id="FungiDB:PYU1_G010418"/>
<dbReference type="InParanoid" id="K3WZP1"/>
<dbReference type="InterPro" id="IPR050426">
    <property type="entry name" value="Glycosyltransferase_28"/>
</dbReference>
<sequence>MTPPPPKCQIVTHTDAKQKHVVFVSIAIKGHALPLLRIASEMHQRGYRVSFATHESGKDWAHSYGVPFLSAGPFPISAEDLRSKLKVMTRDSSNFRGILTMFNDIYVAAARPMFDTLLPQLNQSPPDLVVMDIATIGAQDLVHKLQLPYIINSPSIMFDLGGAPSYIPAWGTGYSIHMSLWNR</sequence>
<reference evidence="2" key="1">
    <citation type="journal article" date="2010" name="Genome Biol.">
        <title>Genome sequence of the necrotrophic plant pathogen Pythium ultimum reveals original pathogenicity mechanisms and effector repertoire.</title>
        <authorList>
            <person name="Levesque C.A."/>
            <person name="Brouwer H."/>
            <person name="Cano L."/>
            <person name="Hamilton J.P."/>
            <person name="Holt C."/>
            <person name="Huitema E."/>
            <person name="Raffaele S."/>
            <person name="Robideau G.P."/>
            <person name="Thines M."/>
            <person name="Win J."/>
            <person name="Zerillo M.M."/>
            <person name="Beakes G.W."/>
            <person name="Boore J.L."/>
            <person name="Busam D."/>
            <person name="Dumas B."/>
            <person name="Ferriera S."/>
            <person name="Fuerstenberg S.I."/>
            <person name="Gachon C.M."/>
            <person name="Gaulin E."/>
            <person name="Govers F."/>
            <person name="Grenville-Briggs L."/>
            <person name="Horner N."/>
            <person name="Hostetler J."/>
            <person name="Jiang R.H."/>
            <person name="Johnson J."/>
            <person name="Krajaejun T."/>
            <person name="Lin H."/>
            <person name="Meijer H.J."/>
            <person name="Moore B."/>
            <person name="Morris P."/>
            <person name="Phuntmart V."/>
            <person name="Puiu D."/>
            <person name="Shetty J."/>
            <person name="Stajich J.E."/>
            <person name="Tripathy S."/>
            <person name="Wawra S."/>
            <person name="van West P."/>
            <person name="Whitty B.R."/>
            <person name="Coutinho P.M."/>
            <person name="Henrissat B."/>
            <person name="Martin F."/>
            <person name="Thomas P.D."/>
            <person name="Tyler B.M."/>
            <person name="De Vries R.P."/>
            <person name="Kamoun S."/>
            <person name="Yandell M."/>
            <person name="Tisserat N."/>
            <person name="Buell C.R."/>
        </authorList>
    </citation>
    <scope>NUCLEOTIDE SEQUENCE</scope>
    <source>
        <strain evidence="2">DAOM:BR144</strain>
    </source>
</reference>